<dbReference type="Proteomes" id="UP000323646">
    <property type="component" value="Unassembled WGS sequence"/>
</dbReference>
<evidence type="ECO:0000313" key="2">
    <source>
        <dbReference type="EMBL" id="TYZ22590.1"/>
    </source>
</evidence>
<keyword evidence="1" id="KW-0175">Coiled coil</keyword>
<evidence type="ECO:0000256" key="1">
    <source>
        <dbReference type="SAM" id="Coils"/>
    </source>
</evidence>
<dbReference type="EMBL" id="VTOY01000005">
    <property type="protein sequence ID" value="TYZ22590.1"/>
    <property type="molecule type" value="Genomic_DNA"/>
</dbReference>
<protein>
    <submittedName>
        <fullName evidence="2">Protein kinase</fullName>
    </submittedName>
</protein>
<dbReference type="GO" id="GO:0016301">
    <property type="term" value="F:kinase activity"/>
    <property type="evidence" value="ECO:0007669"/>
    <property type="project" value="UniProtKB-KW"/>
</dbReference>
<organism evidence="2 3">
    <name type="scientific">Selenomonas ruminis</name>
    <dbReference type="NCBI Taxonomy" id="2593411"/>
    <lineage>
        <taxon>Bacteria</taxon>
        <taxon>Bacillati</taxon>
        <taxon>Bacillota</taxon>
        <taxon>Negativicutes</taxon>
        <taxon>Selenomonadales</taxon>
        <taxon>Selenomonadaceae</taxon>
        <taxon>Selenomonas</taxon>
    </lineage>
</organism>
<sequence length="67" mass="7755">MARVANYDEKIKKVSEKIEKKQSEIKALKAELESVKEKQAKVQYAELLEYMQANNLSAKDILELIKD</sequence>
<gene>
    <name evidence="2" type="ORF">FZ040_08050</name>
</gene>
<reference evidence="2 3" key="1">
    <citation type="submission" date="2019-08" db="EMBL/GenBank/DDBJ databases">
        <title>Selenomonas sp. mPRGC5 and Selenomonas sp. mPRGC8 isolated from ruminal fluid of dairy goat (Capra hircus).</title>
        <authorList>
            <person name="Poothong S."/>
            <person name="Nuengjamnong C."/>
            <person name="Tanasupawat S."/>
        </authorList>
    </citation>
    <scope>NUCLEOTIDE SEQUENCE [LARGE SCALE GENOMIC DNA]</scope>
    <source>
        <strain evidence="3">mPRGC5</strain>
    </source>
</reference>
<dbReference type="AlphaFoldDB" id="A0A5D6W469"/>
<name>A0A5D6W469_9FIRM</name>
<keyword evidence="2" id="KW-0418">Kinase</keyword>
<dbReference type="OrthoDB" id="1666966at2"/>
<comment type="caution">
    <text evidence="2">The sequence shown here is derived from an EMBL/GenBank/DDBJ whole genome shotgun (WGS) entry which is preliminary data.</text>
</comment>
<keyword evidence="2" id="KW-0808">Transferase</keyword>
<evidence type="ECO:0000313" key="3">
    <source>
        <dbReference type="Proteomes" id="UP000323646"/>
    </source>
</evidence>
<proteinExistence type="predicted"/>
<dbReference type="RefSeq" id="WP_149171509.1">
    <property type="nucleotide sequence ID" value="NZ_VTOY01000005.1"/>
</dbReference>
<keyword evidence="3" id="KW-1185">Reference proteome</keyword>
<feature type="coiled-coil region" evidence="1">
    <location>
        <begin position="4"/>
        <end position="45"/>
    </location>
</feature>
<accession>A0A5D6W469</accession>